<keyword evidence="1" id="KW-0812">Transmembrane</keyword>
<name>A0A0V1C242_TRISP</name>
<gene>
    <name evidence="3" type="ORF">T01_11287</name>
</gene>
<accession>A0A0V1C242</accession>
<dbReference type="Proteomes" id="UP000054776">
    <property type="component" value="Unassembled WGS sequence"/>
</dbReference>
<evidence type="ECO:0000256" key="1">
    <source>
        <dbReference type="SAM" id="Phobius"/>
    </source>
</evidence>
<dbReference type="InParanoid" id="A0A0V1C242"/>
<evidence type="ECO:0000313" key="3">
    <source>
        <dbReference type="EMBL" id="KRY43186.1"/>
    </source>
</evidence>
<sequence>MTAVQFILLYVTVQGKQSFCVDIDDDCIYPSRARSITCHKNAIMDLYRAFEKRDFQEHNPPRSDEDLFVRYDPMVGICIAVVLSAMLGILLAKVAVRWIMKRIKRRLKRAKFGKRLFNCESAPAIALPPSNYSTSLTVINSNKLSNASLLQETICITK</sequence>
<feature type="transmembrane region" description="Helical" evidence="1">
    <location>
        <begin position="74"/>
        <end position="99"/>
    </location>
</feature>
<dbReference type="eggNOG" id="ENOG502SDZK">
    <property type="taxonomic scope" value="Eukaryota"/>
</dbReference>
<evidence type="ECO:0000256" key="2">
    <source>
        <dbReference type="SAM" id="SignalP"/>
    </source>
</evidence>
<organism evidence="3 4">
    <name type="scientific">Trichinella spiralis</name>
    <name type="common">Trichina worm</name>
    <dbReference type="NCBI Taxonomy" id="6334"/>
    <lineage>
        <taxon>Eukaryota</taxon>
        <taxon>Metazoa</taxon>
        <taxon>Ecdysozoa</taxon>
        <taxon>Nematoda</taxon>
        <taxon>Enoplea</taxon>
        <taxon>Dorylaimia</taxon>
        <taxon>Trichinellida</taxon>
        <taxon>Trichinellidae</taxon>
        <taxon>Trichinella</taxon>
    </lineage>
</organism>
<keyword evidence="1" id="KW-1133">Transmembrane helix</keyword>
<keyword evidence="1" id="KW-0472">Membrane</keyword>
<keyword evidence="4" id="KW-1185">Reference proteome</keyword>
<dbReference type="OrthoDB" id="5770929at2759"/>
<evidence type="ECO:0000313" key="4">
    <source>
        <dbReference type="Proteomes" id="UP000054776"/>
    </source>
</evidence>
<comment type="caution">
    <text evidence="3">The sequence shown here is derived from an EMBL/GenBank/DDBJ whole genome shotgun (WGS) entry which is preliminary data.</text>
</comment>
<feature type="signal peptide" evidence="2">
    <location>
        <begin position="1"/>
        <end position="18"/>
    </location>
</feature>
<reference evidence="3 4" key="1">
    <citation type="submission" date="2015-01" db="EMBL/GenBank/DDBJ databases">
        <title>Evolution of Trichinella species and genotypes.</title>
        <authorList>
            <person name="Korhonen P.K."/>
            <person name="Edoardo P."/>
            <person name="Giuseppe L.R."/>
            <person name="Gasser R.B."/>
        </authorList>
    </citation>
    <scope>NUCLEOTIDE SEQUENCE [LARGE SCALE GENOMIC DNA]</scope>
    <source>
        <strain evidence="3">ISS3</strain>
    </source>
</reference>
<dbReference type="AlphaFoldDB" id="A0A0V1C242"/>
<feature type="chain" id="PRO_5006875602" evidence="2">
    <location>
        <begin position="19"/>
        <end position="158"/>
    </location>
</feature>
<dbReference type="EMBL" id="JYDH01000002">
    <property type="protein sequence ID" value="KRY43186.1"/>
    <property type="molecule type" value="Genomic_DNA"/>
</dbReference>
<proteinExistence type="predicted"/>
<keyword evidence="2" id="KW-0732">Signal</keyword>
<protein>
    <submittedName>
        <fullName evidence="3">Uncharacterized protein</fullName>
    </submittedName>
</protein>